<proteinExistence type="predicted"/>
<organism evidence="1 2">
    <name type="scientific">Botryobasidium botryosum (strain FD-172 SS1)</name>
    <dbReference type="NCBI Taxonomy" id="930990"/>
    <lineage>
        <taxon>Eukaryota</taxon>
        <taxon>Fungi</taxon>
        <taxon>Dikarya</taxon>
        <taxon>Basidiomycota</taxon>
        <taxon>Agaricomycotina</taxon>
        <taxon>Agaricomycetes</taxon>
        <taxon>Cantharellales</taxon>
        <taxon>Botryobasidiaceae</taxon>
        <taxon>Botryobasidium</taxon>
    </lineage>
</organism>
<gene>
    <name evidence="1" type="ORF">BOTBODRAFT_84791</name>
</gene>
<reference evidence="2" key="1">
    <citation type="journal article" date="2014" name="Proc. Natl. Acad. Sci. U.S.A.">
        <title>Extensive sampling of basidiomycete genomes demonstrates inadequacy of the white-rot/brown-rot paradigm for wood decay fungi.</title>
        <authorList>
            <person name="Riley R."/>
            <person name="Salamov A.A."/>
            <person name="Brown D.W."/>
            <person name="Nagy L.G."/>
            <person name="Floudas D."/>
            <person name="Held B.W."/>
            <person name="Levasseur A."/>
            <person name="Lombard V."/>
            <person name="Morin E."/>
            <person name="Otillar R."/>
            <person name="Lindquist E.A."/>
            <person name="Sun H."/>
            <person name="LaButti K.M."/>
            <person name="Schmutz J."/>
            <person name="Jabbour D."/>
            <person name="Luo H."/>
            <person name="Baker S.E."/>
            <person name="Pisabarro A.G."/>
            <person name="Walton J.D."/>
            <person name="Blanchette R.A."/>
            <person name="Henrissat B."/>
            <person name="Martin F."/>
            <person name="Cullen D."/>
            <person name="Hibbett D.S."/>
            <person name="Grigoriev I.V."/>
        </authorList>
    </citation>
    <scope>NUCLEOTIDE SEQUENCE [LARGE SCALE GENOMIC DNA]</scope>
    <source>
        <strain evidence="2">FD-172 SS1</strain>
    </source>
</reference>
<dbReference type="InParanoid" id="A0A067MFV2"/>
<feature type="non-terminal residue" evidence="1">
    <location>
        <position position="1"/>
    </location>
</feature>
<dbReference type="EMBL" id="KL198067">
    <property type="protein sequence ID" value="KDQ10441.1"/>
    <property type="molecule type" value="Genomic_DNA"/>
</dbReference>
<sequence length="189" mass="21462">LTEQELDFIRAFNFKVDTCSPDNTFEKLSHTFPALSNLPSLAAIQVQMARLSGLQPVYYDCCINSCCCFAGPFTDINRCPFPECGEPRYDSTTGKSRKRFSYLPFTDCLVQLFASKEKADILNYHNSFKYNPAKVIDVFSSLRYQVLLGEPVMVAGKKLGHRFFSDERDIVMGLAIDGFSPFRNRKQTC</sequence>
<dbReference type="Proteomes" id="UP000027195">
    <property type="component" value="Unassembled WGS sequence"/>
</dbReference>
<feature type="non-terminal residue" evidence="1">
    <location>
        <position position="189"/>
    </location>
</feature>
<evidence type="ECO:0000313" key="1">
    <source>
        <dbReference type="EMBL" id="KDQ10441.1"/>
    </source>
</evidence>
<evidence type="ECO:0000313" key="2">
    <source>
        <dbReference type="Proteomes" id="UP000027195"/>
    </source>
</evidence>
<dbReference type="AlphaFoldDB" id="A0A067MFV2"/>
<name>A0A067MFV2_BOTB1</name>
<dbReference type="HOGENOM" id="CLU_007337_2_0_1"/>
<accession>A0A067MFV2</accession>
<dbReference type="STRING" id="930990.A0A067MFV2"/>
<dbReference type="OrthoDB" id="3257409at2759"/>
<keyword evidence="2" id="KW-1185">Reference proteome</keyword>
<protein>
    <submittedName>
        <fullName evidence="1">Uncharacterized protein</fullName>
    </submittedName>
</protein>